<sequence>MDSITLSDVLFGPTGTVWLYSMLTVIIAMTLLVSIRLLLSRRKIGYFSMIVALGIVLIQYGQLIAKAFSPQMSDVEAFAALLLKVLAFVMINIGIYQLYNPTRKRDIVTFMFFVLATATVSLTYWLAPNWLQSGDDNSRLLRPLGLELYLFVLLFLSFLLVNPRIGQNGKYQAILTVYFVTHTVHMANLYLFDANQPALRLLEQTLPFVLHSILFLFIFERVIELMQAIYMSSITDGLTRLYNRKYFQNRVHQAVQQRMPVSVIFSDIDNFKKLNDTKGHHMGDQVLKQVAQIVREETDEAGICGRYGGEEMVVLITDPDASAGALAEQIRSRVEAETIVTVSMGYSRLKKGVGPDELVKQADEAMYKAKTSGKNKVVGWE</sequence>
<feature type="transmembrane region" description="Helical" evidence="1">
    <location>
        <begin position="204"/>
        <end position="223"/>
    </location>
</feature>
<keyword evidence="4" id="KW-1185">Reference proteome</keyword>
<dbReference type="NCBIfam" id="TIGR00254">
    <property type="entry name" value="GGDEF"/>
    <property type="match status" value="1"/>
</dbReference>
<dbReference type="InterPro" id="IPR050469">
    <property type="entry name" value="Diguanylate_Cyclase"/>
</dbReference>
<dbReference type="PANTHER" id="PTHR45138:SF9">
    <property type="entry name" value="DIGUANYLATE CYCLASE DGCM-RELATED"/>
    <property type="match status" value="1"/>
</dbReference>
<dbReference type="SMART" id="SM00267">
    <property type="entry name" value="GGDEF"/>
    <property type="match status" value="1"/>
</dbReference>
<dbReference type="FunFam" id="3.30.70.270:FF:000001">
    <property type="entry name" value="Diguanylate cyclase domain protein"/>
    <property type="match status" value="1"/>
</dbReference>
<keyword evidence="1" id="KW-1133">Transmembrane helix</keyword>
<evidence type="ECO:0000256" key="1">
    <source>
        <dbReference type="SAM" id="Phobius"/>
    </source>
</evidence>
<dbReference type="AlphaFoldDB" id="A0A7X2ZFN6"/>
<evidence type="ECO:0000313" key="4">
    <source>
        <dbReference type="Proteomes" id="UP000450917"/>
    </source>
</evidence>
<dbReference type="SUPFAM" id="SSF55073">
    <property type="entry name" value="Nucleotide cyclase"/>
    <property type="match status" value="1"/>
</dbReference>
<keyword evidence="1" id="KW-0812">Transmembrane</keyword>
<feature type="transmembrane region" description="Helical" evidence="1">
    <location>
        <begin position="17"/>
        <end position="39"/>
    </location>
</feature>
<protein>
    <submittedName>
        <fullName evidence="3">Diguanylate cyclase</fullName>
    </submittedName>
</protein>
<dbReference type="GO" id="GO:0043709">
    <property type="term" value="P:cell adhesion involved in single-species biofilm formation"/>
    <property type="evidence" value="ECO:0007669"/>
    <property type="project" value="TreeGrafter"/>
</dbReference>
<dbReference type="InterPro" id="IPR000160">
    <property type="entry name" value="GGDEF_dom"/>
</dbReference>
<reference evidence="3 4" key="1">
    <citation type="submission" date="2019-11" db="EMBL/GenBank/DDBJ databases">
        <title>Draft genome sequences of five Paenibacillus species of dairy origin.</title>
        <authorList>
            <person name="Olajide A.M."/>
            <person name="Chen S."/>
            <person name="Lapointe G."/>
        </authorList>
    </citation>
    <scope>NUCLEOTIDE SEQUENCE [LARGE SCALE GENOMIC DNA]</scope>
    <source>
        <strain evidence="3 4">2CS3</strain>
    </source>
</reference>
<dbReference type="InterPro" id="IPR029787">
    <property type="entry name" value="Nucleotide_cyclase"/>
</dbReference>
<dbReference type="Pfam" id="PF00990">
    <property type="entry name" value="GGDEF"/>
    <property type="match status" value="1"/>
</dbReference>
<dbReference type="PANTHER" id="PTHR45138">
    <property type="entry name" value="REGULATORY COMPONENTS OF SENSORY TRANSDUCTION SYSTEM"/>
    <property type="match status" value="1"/>
</dbReference>
<dbReference type="EMBL" id="WNZX01000042">
    <property type="protein sequence ID" value="MUG74055.1"/>
    <property type="molecule type" value="Genomic_DNA"/>
</dbReference>
<dbReference type="GO" id="GO:0005886">
    <property type="term" value="C:plasma membrane"/>
    <property type="evidence" value="ECO:0007669"/>
    <property type="project" value="TreeGrafter"/>
</dbReference>
<feature type="transmembrane region" description="Helical" evidence="1">
    <location>
        <begin position="107"/>
        <end position="127"/>
    </location>
</feature>
<dbReference type="GO" id="GO:1902201">
    <property type="term" value="P:negative regulation of bacterial-type flagellum-dependent cell motility"/>
    <property type="evidence" value="ECO:0007669"/>
    <property type="project" value="TreeGrafter"/>
</dbReference>
<evidence type="ECO:0000313" key="3">
    <source>
        <dbReference type="EMBL" id="MUG74055.1"/>
    </source>
</evidence>
<feature type="transmembrane region" description="Helical" evidence="1">
    <location>
        <begin position="46"/>
        <end position="65"/>
    </location>
</feature>
<dbReference type="GO" id="GO:0052621">
    <property type="term" value="F:diguanylate cyclase activity"/>
    <property type="evidence" value="ECO:0007669"/>
    <property type="project" value="TreeGrafter"/>
</dbReference>
<dbReference type="PROSITE" id="PS50887">
    <property type="entry name" value="GGDEF"/>
    <property type="match status" value="1"/>
</dbReference>
<dbReference type="Gene3D" id="3.30.70.270">
    <property type="match status" value="1"/>
</dbReference>
<feature type="domain" description="GGDEF" evidence="2">
    <location>
        <begin position="259"/>
        <end position="381"/>
    </location>
</feature>
<evidence type="ECO:0000259" key="2">
    <source>
        <dbReference type="PROSITE" id="PS50887"/>
    </source>
</evidence>
<organism evidence="3 4">
    <name type="scientific">Paenibacillus validus</name>
    <dbReference type="NCBI Taxonomy" id="44253"/>
    <lineage>
        <taxon>Bacteria</taxon>
        <taxon>Bacillati</taxon>
        <taxon>Bacillota</taxon>
        <taxon>Bacilli</taxon>
        <taxon>Bacillales</taxon>
        <taxon>Paenibacillaceae</taxon>
        <taxon>Paenibacillus</taxon>
    </lineage>
</organism>
<proteinExistence type="predicted"/>
<comment type="caution">
    <text evidence="3">The sequence shown here is derived from an EMBL/GenBank/DDBJ whole genome shotgun (WGS) entry which is preliminary data.</text>
</comment>
<feature type="transmembrane region" description="Helical" evidence="1">
    <location>
        <begin position="139"/>
        <end position="161"/>
    </location>
</feature>
<dbReference type="RefSeq" id="WP_155615847.1">
    <property type="nucleotide sequence ID" value="NZ_WNZX01000042.1"/>
</dbReference>
<name>A0A7X2ZFN6_9BACL</name>
<feature type="transmembrane region" description="Helical" evidence="1">
    <location>
        <begin position="77"/>
        <end position="95"/>
    </location>
</feature>
<dbReference type="CDD" id="cd01949">
    <property type="entry name" value="GGDEF"/>
    <property type="match status" value="1"/>
</dbReference>
<gene>
    <name evidence="3" type="ORF">GNP93_26125</name>
</gene>
<feature type="transmembrane region" description="Helical" evidence="1">
    <location>
        <begin position="173"/>
        <end position="192"/>
    </location>
</feature>
<accession>A0A7X2ZFN6</accession>
<keyword evidence="1" id="KW-0472">Membrane</keyword>
<dbReference type="Proteomes" id="UP000450917">
    <property type="component" value="Unassembled WGS sequence"/>
</dbReference>
<dbReference type="InterPro" id="IPR043128">
    <property type="entry name" value="Rev_trsase/Diguanyl_cyclase"/>
</dbReference>